<proteinExistence type="predicted"/>
<feature type="region of interest" description="Disordered" evidence="1">
    <location>
        <begin position="193"/>
        <end position="226"/>
    </location>
</feature>
<protein>
    <submittedName>
        <fullName evidence="2">Uncharacterized protein</fullName>
    </submittedName>
</protein>
<reference evidence="2" key="1">
    <citation type="journal article" date="2021" name="Nat. Commun.">
        <title>Genetic determinants of endophytism in the Arabidopsis root mycobiome.</title>
        <authorList>
            <person name="Mesny F."/>
            <person name="Miyauchi S."/>
            <person name="Thiergart T."/>
            <person name="Pickel B."/>
            <person name="Atanasova L."/>
            <person name="Karlsson M."/>
            <person name="Huettel B."/>
            <person name="Barry K.W."/>
            <person name="Haridas S."/>
            <person name="Chen C."/>
            <person name="Bauer D."/>
            <person name="Andreopoulos W."/>
            <person name="Pangilinan J."/>
            <person name="LaButti K."/>
            <person name="Riley R."/>
            <person name="Lipzen A."/>
            <person name="Clum A."/>
            <person name="Drula E."/>
            <person name="Henrissat B."/>
            <person name="Kohler A."/>
            <person name="Grigoriev I.V."/>
            <person name="Martin F.M."/>
            <person name="Hacquard S."/>
        </authorList>
    </citation>
    <scope>NUCLEOTIDE SEQUENCE</scope>
    <source>
        <strain evidence="2">MPI-SDFR-AT-0068</strain>
    </source>
</reference>
<dbReference type="EMBL" id="JAGPXF010000003">
    <property type="protein sequence ID" value="KAH7251338.1"/>
    <property type="molecule type" value="Genomic_DNA"/>
</dbReference>
<dbReference type="OrthoDB" id="5094188at2759"/>
<sequence>MTSPFSESKRFNTDESRFHQELVSTFTEGLNLPSSITSNVEGVLTEIKQAITAAHQSGNGANKLKFVIVLNVFRIEEMIGSWQLGMQRTLLNPAEDLSFTTDQNGRSSSLVIQALISSHRVTDKQQIQESGTVRGNNNNDHGVGDQATVPVFCEDAHQHNSKGGSGSLSAIPSQPEPTNQQLSLVAFHYGTEAYSPSQRKRQRTASDDDASDEERNTDTAVEPNRQAPVHGYISWLTEKAAQVQKNIDSIHSLDDHLETLKVFEATFLTREEHERKLETLQAAMRAIQQDEQDNTAIRNSLQPIIRRRGSSCAEEFRAALARCNKSLQLIETRKRTVEDYISHRKALFDQEHQEYVTTIREIGEQIEAWAPELAQHERTKRAIHIMKTLVEMRESGMACWSDCELDELEEWIGCLAARKRQ</sequence>
<feature type="region of interest" description="Disordered" evidence="1">
    <location>
        <begin position="123"/>
        <end position="177"/>
    </location>
</feature>
<evidence type="ECO:0000313" key="3">
    <source>
        <dbReference type="Proteomes" id="UP000813427"/>
    </source>
</evidence>
<dbReference type="Proteomes" id="UP000813427">
    <property type="component" value="Unassembled WGS sequence"/>
</dbReference>
<keyword evidence="3" id="KW-1185">Reference proteome</keyword>
<evidence type="ECO:0000256" key="1">
    <source>
        <dbReference type="SAM" id="MobiDB-lite"/>
    </source>
</evidence>
<accession>A0A8K0S091</accession>
<organism evidence="2 3">
    <name type="scientific">Fusarium tricinctum</name>
    <dbReference type="NCBI Taxonomy" id="61284"/>
    <lineage>
        <taxon>Eukaryota</taxon>
        <taxon>Fungi</taxon>
        <taxon>Dikarya</taxon>
        <taxon>Ascomycota</taxon>
        <taxon>Pezizomycotina</taxon>
        <taxon>Sordariomycetes</taxon>
        <taxon>Hypocreomycetidae</taxon>
        <taxon>Hypocreales</taxon>
        <taxon>Nectriaceae</taxon>
        <taxon>Fusarium</taxon>
        <taxon>Fusarium tricinctum species complex</taxon>
    </lineage>
</organism>
<feature type="compositionally biased region" description="Polar residues" evidence="1">
    <location>
        <begin position="167"/>
        <end position="177"/>
    </location>
</feature>
<feature type="compositionally biased region" description="Polar residues" evidence="1">
    <location>
        <begin position="124"/>
        <end position="140"/>
    </location>
</feature>
<gene>
    <name evidence="2" type="ORF">BKA59DRAFT_553860</name>
</gene>
<dbReference type="AlphaFoldDB" id="A0A8K0S091"/>
<comment type="caution">
    <text evidence="2">The sequence shown here is derived from an EMBL/GenBank/DDBJ whole genome shotgun (WGS) entry which is preliminary data.</text>
</comment>
<name>A0A8K0S091_9HYPO</name>
<evidence type="ECO:0000313" key="2">
    <source>
        <dbReference type="EMBL" id="KAH7251338.1"/>
    </source>
</evidence>